<dbReference type="Gene3D" id="1.10.640.10">
    <property type="entry name" value="Haem peroxidase domain superfamily, animal type"/>
    <property type="match status" value="1"/>
</dbReference>
<dbReference type="InterPro" id="IPR019791">
    <property type="entry name" value="Haem_peroxidase_animal"/>
</dbReference>
<dbReference type="InterPro" id="IPR037120">
    <property type="entry name" value="Haem_peroxidase_sf_animal"/>
</dbReference>
<accession>A0A9D4C2N0</accession>
<evidence type="ECO:0000313" key="1">
    <source>
        <dbReference type="EMBL" id="KAH3716213.1"/>
    </source>
</evidence>
<keyword evidence="2" id="KW-1185">Reference proteome</keyword>
<dbReference type="PANTHER" id="PTHR11475">
    <property type="entry name" value="OXIDASE/PEROXIDASE"/>
    <property type="match status" value="1"/>
</dbReference>
<dbReference type="GO" id="GO:0020037">
    <property type="term" value="F:heme binding"/>
    <property type="evidence" value="ECO:0007669"/>
    <property type="project" value="InterPro"/>
</dbReference>
<gene>
    <name evidence="1" type="ORF">DPMN_058932</name>
</gene>
<organism evidence="1 2">
    <name type="scientific">Dreissena polymorpha</name>
    <name type="common">Zebra mussel</name>
    <name type="synonym">Mytilus polymorpha</name>
    <dbReference type="NCBI Taxonomy" id="45954"/>
    <lineage>
        <taxon>Eukaryota</taxon>
        <taxon>Metazoa</taxon>
        <taxon>Spiralia</taxon>
        <taxon>Lophotrochozoa</taxon>
        <taxon>Mollusca</taxon>
        <taxon>Bivalvia</taxon>
        <taxon>Autobranchia</taxon>
        <taxon>Heteroconchia</taxon>
        <taxon>Euheterodonta</taxon>
        <taxon>Imparidentia</taxon>
        <taxon>Neoheterodontei</taxon>
        <taxon>Myida</taxon>
        <taxon>Dreissenoidea</taxon>
        <taxon>Dreissenidae</taxon>
        <taxon>Dreissena</taxon>
    </lineage>
</organism>
<dbReference type="GO" id="GO:0006979">
    <property type="term" value="P:response to oxidative stress"/>
    <property type="evidence" value="ECO:0007669"/>
    <property type="project" value="InterPro"/>
</dbReference>
<dbReference type="EMBL" id="JAIWYP010000013">
    <property type="protein sequence ID" value="KAH3716213.1"/>
    <property type="molecule type" value="Genomic_DNA"/>
</dbReference>
<dbReference type="PROSITE" id="PS50292">
    <property type="entry name" value="PEROXIDASE_3"/>
    <property type="match status" value="1"/>
</dbReference>
<protein>
    <submittedName>
        <fullName evidence="1">Uncharacterized protein</fullName>
    </submittedName>
</protein>
<dbReference type="SUPFAM" id="SSF48113">
    <property type="entry name" value="Heme-dependent peroxidases"/>
    <property type="match status" value="1"/>
</dbReference>
<dbReference type="PANTHER" id="PTHR11475:SF86">
    <property type="entry name" value="PEROXIDASE"/>
    <property type="match status" value="1"/>
</dbReference>
<dbReference type="Pfam" id="PF03098">
    <property type="entry name" value="An_peroxidase"/>
    <property type="match status" value="1"/>
</dbReference>
<sequence length="76" mass="8879">MFKRFRDGDRFFFERNDPLIGFTEAQLNAIKKISMSSLICITTRTSTMQDNAFLFNTSKKPCSEFPVLDFGLWKQT</sequence>
<proteinExistence type="predicted"/>
<reference evidence="1" key="1">
    <citation type="journal article" date="2019" name="bioRxiv">
        <title>The Genome of the Zebra Mussel, Dreissena polymorpha: A Resource for Invasive Species Research.</title>
        <authorList>
            <person name="McCartney M.A."/>
            <person name="Auch B."/>
            <person name="Kono T."/>
            <person name="Mallez S."/>
            <person name="Zhang Y."/>
            <person name="Obille A."/>
            <person name="Becker A."/>
            <person name="Abrahante J.E."/>
            <person name="Garbe J."/>
            <person name="Badalamenti J.P."/>
            <person name="Herman A."/>
            <person name="Mangelson H."/>
            <person name="Liachko I."/>
            <person name="Sullivan S."/>
            <person name="Sone E.D."/>
            <person name="Koren S."/>
            <person name="Silverstein K.A.T."/>
            <person name="Beckman K.B."/>
            <person name="Gohl D.M."/>
        </authorList>
    </citation>
    <scope>NUCLEOTIDE SEQUENCE</scope>
    <source>
        <strain evidence="1">Duluth1</strain>
        <tissue evidence="1">Whole animal</tissue>
    </source>
</reference>
<reference evidence="1" key="2">
    <citation type="submission" date="2020-11" db="EMBL/GenBank/DDBJ databases">
        <authorList>
            <person name="McCartney M.A."/>
            <person name="Auch B."/>
            <person name="Kono T."/>
            <person name="Mallez S."/>
            <person name="Becker A."/>
            <person name="Gohl D.M."/>
            <person name="Silverstein K.A.T."/>
            <person name="Koren S."/>
            <person name="Bechman K.B."/>
            <person name="Herman A."/>
            <person name="Abrahante J.E."/>
            <person name="Garbe J."/>
        </authorList>
    </citation>
    <scope>NUCLEOTIDE SEQUENCE</scope>
    <source>
        <strain evidence="1">Duluth1</strain>
        <tissue evidence="1">Whole animal</tissue>
    </source>
</reference>
<dbReference type="Proteomes" id="UP000828390">
    <property type="component" value="Unassembled WGS sequence"/>
</dbReference>
<dbReference type="AlphaFoldDB" id="A0A9D4C2N0"/>
<comment type="caution">
    <text evidence="1">The sequence shown here is derived from an EMBL/GenBank/DDBJ whole genome shotgun (WGS) entry which is preliminary data.</text>
</comment>
<dbReference type="InterPro" id="IPR010255">
    <property type="entry name" value="Haem_peroxidase_sf"/>
</dbReference>
<dbReference type="GO" id="GO:0004601">
    <property type="term" value="F:peroxidase activity"/>
    <property type="evidence" value="ECO:0007669"/>
    <property type="project" value="InterPro"/>
</dbReference>
<evidence type="ECO:0000313" key="2">
    <source>
        <dbReference type="Proteomes" id="UP000828390"/>
    </source>
</evidence>
<name>A0A9D4C2N0_DREPO</name>